<feature type="compositionally biased region" description="Acidic residues" evidence="1">
    <location>
        <begin position="201"/>
        <end position="211"/>
    </location>
</feature>
<feature type="compositionally biased region" description="Basic and acidic residues" evidence="1">
    <location>
        <begin position="159"/>
        <end position="172"/>
    </location>
</feature>
<gene>
    <name evidence="2" type="ORF">CTOB1V02_LOCUS6829</name>
</gene>
<organism evidence="2">
    <name type="scientific">Cyprideis torosa</name>
    <dbReference type="NCBI Taxonomy" id="163714"/>
    <lineage>
        <taxon>Eukaryota</taxon>
        <taxon>Metazoa</taxon>
        <taxon>Ecdysozoa</taxon>
        <taxon>Arthropoda</taxon>
        <taxon>Crustacea</taxon>
        <taxon>Oligostraca</taxon>
        <taxon>Ostracoda</taxon>
        <taxon>Podocopa</taxon>
        <taxon>Podocopida</taxon>
        <taxon>Cytherocopina</taxon>
        <taxon>Cytheroidea</taxon>
        <taxon>Cytherideidae</taxon>
        <taxon>Cyprideis</taxon>
    </lineage>
</organism>
<protein>
    <submittedName>
        <fullName evidence="2">Uncharacterized protein</fullName>
    </submittedName>
</protein>
<feature type="region of interest" description="Disordered" evidence="1">
    <location>
        <begin position="142"/>
        <end position="211"/>
    </location>
</feature>
<proteinExistence type="predicted"/>
<dbReference type="EMBL" id="OB661775">
    <property type="protein sequence ID" value="CAD7228952.1"/>
    <property type="molecule type" value="Genomic_DNA"/>
</dbReference>
<dbReference type="AlphaFoldDB" id="A0A7R8WCB2"/>
<reference evidence="2" key="1">
    <citation type="submission" date="2020-11" db="EMBL/GenBank/DDBJ databases">
        <authorList>
            <person name="Tran Van P."/>
        </authorList>
    </citation>
    <scope>NUCLEOTIDE SEQUENCE</scope>
</reference>
<evidence type="ECO:0000256" key="1">
    <source>
        <dbReference type="SAM" id="MobiDB-lite"/>
    </source>
</evidence>
<evidence type="ECO:0000313" key="2">
    <source>
        <dbReference type="EMBL" id="CAD7228952.1"/>
    </source>
</evidence>
<name>A0A7R8WCB2_9CRUS</name>
<sequence length="227" mass="24627">MPPTFLCFPYSVVVSYEVPTLGSQRGAVMKMGKEPEHFLFVGGGVFPPQTRPEVVAAVARHFPPRRASISLQNGLDSRGLLGKRVRVLGHIWTGVPRKAAFFGIVRSIKPDGLLDVSFDDGHHDVPAKFATVALRPPPSILSKINPLGDVPPPGPRCSRTPEKEGNFPDKGEAPFSPPLSPEVVPNSPAPMESVISIGSEGDPEWVPEGDEDDMDFFFREEFTTAGF</sequence>
<accession>A0A7R8WCB2</accession>